<name>A0A1H8DBF6_9FLAO</name>
<proteinExistence type="predicted"/>
<dbReference type="RefSeq" id="WP_090002012.1">
    <property type="nucleotide sequence ID" value="NZ_FOBV01000012.1"/>
</dbReference>
<sequence length="161" mass="19809">MSKLNLFYRKAKVFVDYKFLVFKLNFFKFLGKFIPYFKRMSEFTENRILEKFNTAIKEHFRDYNNDEYFSSTLEGLPDVFDYINKTCEISYNIYYRKLVSFEVTLIIRKNKYFIRYSPLNYNGINSNAIIDEDRKRIFEFIDSFKELEKRQTLIEFVKHIK</sequence>
<evidence type="ECO:0000313" key="1">
    <source>
        <dbReference type="EMBL" id="SEN04144.1"/>
    </source>
</evidence>
<dbReference type="Proteomes" id="UP000199450">
    <property type="component" value="Unassembled WGS sequence"/>
</dbReference>
<evidence type="ECO:0000313" key="2">
    <source>
        <dbReference type="Proteomes" id="UP000199450"/>
    </source>
</evidence>
<dbReference type="EMBL" id="FOBV01000012">
    <property type="protein sequence ID" value="SEN04144.1"/>
    <property type="molecule type" value="Genomic_DNA"/>
</dbReference>
<reference evidence="2" key="1">
    <citation type="submission" date="2016-10" db="EMBL/GenBank/DDBJ databases">
        <authorList>
            <person name="Varghese N."/>
            <person name="Submissions S."/>
        </authorList>
    </citation>
    <scope>NUCLEOTIDE SEQUENCE [LARGE SCALE GENOMIC DNA]</scope>
    <source>
        <strain evidence="2">DSM 17453</strain>
    </source>
</reference>
<accession>A0A1H8DBF6</accession>
<protein>
    <submittedName>
        <fullName evidence="1">Uncharacterized protein</fullName>
    </submittedName>
</protein>
<keyword evidence="2" id="KW-1185">Reference proteome</keyword>
<organism evidence="1 2">
    <name type="scientific">Chryseobacterium taichungense</name>
    <dbReference type="NCBI Taxonomy" id="295069"/>
    <lineage>
        <taxon>Bacteria</taxon>
        <taxon>Pseudomonadati</taxon>
        <taxon>Bacteroidota</taxon>
        <taxon>Flavobacteriia</taxon>
        <taxon>Flavobacteriales</taxon>
        <taxon>Weeksellaceae</taxon>
        <taxon>Chryseobacterium group</taxon>
        <taxon>Chryseobacterium</taxon>
    </lineage>
</organism>
<dbReference type="AlphaFoldDB" id="A0A1H8DBF6"/>
<gene>
    <name evidence="1" type="ORF">SAMN05421856_11267</name>
</gene>